<dbReference type="PANTHER" id="PTHR31213">
    <property type="entry name" value="OS08G0374000 PROTEIN-RELATED"/>
    <property type="match status" value="1"/>
</dbReference>
<dbReference type="Pfam" id="PF00407">
    <property type="entry name" value="Bet_v_1"/>
    <property type="match status" value="1"/>
</dbReference>
<evidence type="ECO:0000256" key="2">
    <source>
        <dbReference type="ARBA" id="ARBA00022821"/>
    </source>
</evidence>
<dbReference type="GO" id="GO:0038023">
    <property type="term" value="F:signaling receptor activity"/>
    <property type="evidence" value="ECO:0007669"/>
    <property type="project" value="InterPro"/>
</dbReference>
<evidence type="ECO:0000313" key="6">
    <source>
        <dbReference type="Proteomes" id="UP001187192"/>
    </source>
</evidence>
<accession>A0AA88J7Z9</accession>
<proteinExistence type="inferred from homology"/>
<evidence type="ECO:0000313" key="5">
    <source>
        <dbReference type="EMBL" id="GMN63411.1"/>
    </source>
</evidence>
<dbReference type="InterPro" id="IPR023393">
    <property type="entry name" value="START-like_dom_sf"/>
</dbReference>
<gene>
    <name evidence="5" type="ORF">TIFTF001_032488</name>
</gene>
<dbReference type="GO" id="GO:0010427">
    <property type="term" value="F:abscisic acid binding"/>
    <property type="evidence" value="ECO:0007669"/>
    <property type="project" value="InterPro"/>
</dbReference>
<protein>
    <recommendedName>
        <fullName evidence="4">Bet v I/Major latex protein domain-containing protein</fullName>
    </recommendedName>
</protein>
<dbReference type="EMBL" id="BTGU01000149">
    <property type="protein sequence ID" value="GMN63411.1"/>
    <property type="molecule type" value="Genomic_DNA"/>
</dbReference>
<dbReference type="SUPFAM" id="SSF55961">
    <property type="entry name" value="Bet v1-like"/>
    <property type="match status" value="1"/>
</dbReference>
<comment type="similarity">
    <text evidence="1">Belongs to the BetVI family.</text>
</comment>
<dbReference type="CDD" id="cd07816">
    <property type="entry name" value="Bet_v1-like"/>
    <property type="match status" value="1"/>
</dbReference>
<dbReference type="InterPro" id="IPR050279">
    <property type="entry name" value="Plant_def-hormone_signal"/>
</dbReference>
<evidence type="ECO:0000259" key="4">
    <source>
        <dbReference type="Pfam" id="PF00407"/>
    </source>
</evidence>
<dbReference type="GO" id="GO:0004864">
    <property type="term" value="F:protein phosphatase inhibitor activity"/>
    <property type="evidence" value="ECO:0007669"/>
    <property type="project" value="InterPro"/>
</dbReference>
<name>A0AA88J7Z9_FICCA</name>
<feature type="domain" description="Bet v I/Major latex protein" evidence="4">
    <location>
        <begin position="1"/>
        <end position="154"/>
    </location>
</feature>
<dbReference type="GO" id="GO:0005737">
    <property type="term" value="C:cytoplasm"/>
    <property type="evidence" value="ECO:0007669"/>
    <property type="project" value="TreeGrafter"/>
</dbReference>
<dbReference type="PANTHER" id="PTHR31213:SF192">
    <property type="entry name" value="MAJOR ALLERGEN PRU AR 1-LIKE"/>
    <property type="match status" value="1"/>
</dbReference>
<dbReference type="InterPro" id="IPR024949">
    <property type="entry name" value="Bet_v_I_allergen"/>
</dbReference>
<dbReference type="FunFam" id="3.30.530.20:FF:000007">
    <property type="entry name" value="Major pollen allergen Bet v 1-A"/>
    <property type="match status" value="1"/>
</dbReference>
<dbReference type="GO" id="GO:0009738">
    <property type="term" value="P:abscisic acid-activated signaling pathway"/>
    <property type="evidence" value="ECO:0007669"/>
    <property type="project" value="InterPro"/>
</dbReference>
<organism evidence="5 6">
    <name type="scientific">Ficus carica</name>
    <name type="common">Common fig</name>
    <dbReference type="NCBI Taxonomy" id="3494"/>
    <lineage>
        <taxon>Eukaryota</taxon>
        <taxon>Viridiplantae</taxon>
        <taxon>Streptophyta</taxon>
        <taxon>Embryophyta</taxon>
        <taxon>Tracheophyta</taxon>
        <taxon>Spermatophyta</taxon>
        <taxon>Magnoliopsida</taxon>
        <taxon>eudicotyledons</taxon>
        <taxon>Gunneridae</taxon>
        <taxon>Pentapetalae</taxon>
        <taxon>rosids</taxon>
        <taxon>fabids</taxon>
        <taxon>Rosales</taxon>
        <taxon>Moraceae</taxon>
        <taxon>Ficeae</taxon>
        <taxon>Ficus</taxon>
    </lineage>
</organism>
<dbReference type="PRINTS" id="PR00634">
    <property type="entry name" value="BETALLERGEN"/>
</dbReference>
<keyword evidence="6" id="KW-1185">Reference proteome</keyword>
<dbReference type="AlphaFoldDB" id="A0AA88J7Z9"/>
<keyword evidence="2" id="KW-0611">Plant defense</keyword>
<dbReference type="InterPro" id="IPR000916">
    <property type="entry name" value="Bet_v_I/MLP"/>
</dbReference>
<dbReference type="GO" id="GO:0006952">
    <property type="term" value="P:defense response"/>
    <property type="evidence" value="ECO:0007669"/>
    <property type="project" value="UniProtKB-KW"/>
</dbReference>
<reference evidence="5" key="1">
    <citation type="submission" date="2023-07" db="EMBL/GenBank/DDBJ databases">
        <title>draft genome sequence of fig (Ficus carica).</title>
        <authorList>
            <person name="Takahashi T."/>
            <person name="Nishimura K."/>
        </authorList>
    </citation>
    <scope>NUCLEOTIDE SEQUENCE</scope>
</reference>
<evidence type="ECO:0000256" key="1">
    <source>
        <dbReference type="ARBA" id="ARBA00009744"/>
    </source>
</evidence>
<dbReference type="Proteomes" id="UP001187192">
    <property type="component" value="Unassembled WGS sequence"/>
</dbReference>
<keyword evidence="3" id="KW-0568">Pathogenesis-related protein</keyword>
<comment type="caution">
    <text evidence="5">The sequence shown here is derived from an EMBL/GenBank/DDBJ whole genome shotgun (WGS) entry which is preliminary data.</text>
</comment>
<evidence type="ECO:0000256" key="3">
    <source>
        <dbReference type="ARBA" id="ARBA00023265"/>
    </source>
</evidence>
<sequence length="160" mass="17775">MGVTSFKEEFPCPIAPSRIFKALVVDAKNLMPKLLPQFIASVDVIQGDGGAGTIEQVNFTEAVPFKYVKHRIDELDNENFSCKYSLIEGDVLGDKLESIDHELKFEAVADGGSVCKLLSKYNTKGDFSVNEEDIKEGKEKSMVIYKVVESYLVENPNVYA</sequence>
<dbReference type="GO" id="GO:0005634">
    <property type="term" value="C:nucleus"/>
    <property type="evidence" value="ECO:0007669"/>
    <property type="project" value="TreeGrafter"/>
</dbReference>
<dbReference type="Gene3D" id="3.30.530.20">
    <property type="match status" value="1"/>
</dbReference>